<dbReference type="InterPro" id="IPR036770">
    <property type="entry name" value="Ankyrin_rpt-contain_sf"/>
</dbReference>
<dbReference type="GO" id="GO:0045944">
    <property type="term" value="P:positive regulation of transcription by RNA polymerase II"/>
    <property type="evidence" value="ECO:0007669"/>
    <property type="project" value="TreeGrafter"/>
</dbReference>
<dbReference type="OrthoDB" id="10252328at2759"/>
<feature type="repeat" description="ANK" evidence="5">
    <location>
        <begin position="83"/>
        <end position="115"/>
    </location>
</feature>
<dbReference type="InterPro" id="IPR011029">
    <property type="entry name" value="DEATH-like_dom_sf"/>
</dbReference>
<dbReference type="GO" id="GO:0007165">
    <property type="term" value="P:signal transduction"/>
    <property type="evidence" value="ECO:0007669"/>
    <property type="project" value="InterPro"/>
</dbReference>
<keyword evidence="1" id="KW-0677">Repeat</keyword>
<dbReference type="CDD" id="cd01670">
    <property type="entry name" value="Death"/>
    <property type="match status" value="1"/>
</dbReference>
<dbReference type="Gene3D" id="1.25.40.20">
    <property type="entry name" value="Ankyrin repeat-containing domain"/>
    <property type="match status" value="2"/>
</dbReference>
<dbReference type="PROSITE" id="PS50089">
    <property type="entry name" value="ZF_RING_2"/>
    <property type="match status" value="1"/>
</dbReference>
<dbReference type="SUPFAM" id="SSF47986">
    <property type="entry name" value="DEATH domain"/>
    <property type="match status" value="1"/>
</dbReference>
<feature type="repeat" description="ANK" evidence="5">
    <location>
        <begin position="154"/>
        <end position="177"/>
    </location>
</feature>
<feature type="domain" description="Death" evidence="7">
    <location>
        <begin position="479"/>
        <end position="562"/>
    </location>
</feature>
<reference evidence="9" key="1">
    <citation type="submission" date="2015-07" db="EMBL/GenBank/DDBJ databases">
        <title>MeaNS - Measles Nucleotide Surveillance Program.</title>
        <authorList>
            <person name="Tran T."/>
            <person name="Druce J."/>
        </authorList>
    </citation>
    <scope>NUCLEOTIDE SEQUENCE</scope>
    <source>
        <strain evidence="9">UCB-OBI-ISO-001</strain>
        <tissue evidence="9">Gonad</tissue>
    </source>
</reference>
<evidence type="ECO:0000256" key="6">
    <source>
        <dbReference type="PROSITE-ProRule" id="PRU00175"/>
    </source>
</evidence>
<feature type="domain" description="RING-type" evidence="8">
    <location>
        <begin position="340"/>
        <end position="377"/>
    </location>
</feature>
<dbReference type="Pfam" id="PF12796">
    <property type="entry name" value="Ank_2"/>
    <property type="match status" value="2"/>
</dbReference>
<name>A0A0L8GZT7_OCTBM</name>
<keyword evidence="3" id="KW-0862">Zinc</keyword>
<accession>A0A0L8GZT7</accession>
<dbReference type="PANTHER" id="PTHR24193:SF121">
    <property type="entry name" value="ADA2A-CONTAINING COMPLEX COMPONENT 3, ISOFORM D"/>
    <property type="match status" value="1"/>
</dbReference>
<organism evidence="9">
    <name type="scientific">Octopus bimaculoides</name>
    <name type="common">California two-spotted octopus</name>
    <dbReference type="NCBI Taxonomy" id="37653"/>
    <lineage>
        <taxon>Eukaryota</taxon>
        <taxon>Metazoa</taxon>
        <taxon>Spiralia</taxon>
        <taxon>Lophotrochozoa</taxon>
        <taxon>Mollusca</taxon>
        <taxon>Cephalopoda</taxon>
        <taxon>Coleoidea</taxon>
        <taxon>Octopodiformes</taxon>
        <taxon>Octopoda</taxon>
        <taxon>Incirrata</taxon>
        <taxon>Octopodidae</taxon>
        <taxon>Octopus</taxon>
    </lineage>
</organism>
<dbReference type="Gene3D" id="3.30.40.10">
    <property type="entry name" value="Zinc/RING finger domain, C3HC4 (zinc finger)"/>
    <property type="match status" value="1"/>
</dbReference>
<evidence type="ECO:0000256" key="2">
    <source>
        <dbReference type="ARBA" id="ARBA00022771"/>
    </source>
</evidence>
<dbReference type="CDD" id="cd16649">
    <property type="entry name" value="mRING-HC-C3HC5_CGRF1-like"/>
    <property type="match status" value="1"/>
</dbReference>
<dbReference type="PROSITE" id="PS50088">
    <property type="entry name" value="ANK_REPEAT"/>
    <property type="match status" value="5"/>
</dbReference>
<protein>
    <recommendedName>
        <fullName evidence="10">RING-type domain-containing protein</fullName>
    </recommendedName>
</protein>
<feature type="repeat" description="ANK" evidence="5">
    <location>
        <begin position="116"/>
        <end position="151"/>
    </location>
</feature>
<dbReference type="PANTHER" id="PTHR24193">
    <property type="entry name" value="ANKYRIN REPEAT PROTEIN"/>
    <property type="match status" value="1"/>
</dbReference>
<dbReference type="PRINTS" id="PR01415">
    <property type="entry name" value="ANKYRIN"/>
</dbReference>
<dbReference type="PROSITE" id="PS50017">
    <property type="entry name" value="DEATH_DOMAIN"/>
    <property type="match status" value="1"/>
</dbReference>
<dbReference type="STRING" id="37653.A0A0L8GZT7"/>
<dbReference type="InterPro" id="IPR013083">
    <property type="entry name" value="Znf_RING/FYVE/PHD"/>
</dbReference>
<gene>
    <name evidence="9" type="ORF">OCBIM_22025403mg</name>
</gene>
<dbReference type="InterPro" id="IPR002110">
    <property type="entry name" value="Ankyrin_rpt"/>
</dbReference>
<dbReference type="Gene3D" id="1.10.533.10">
    <property type="entry name" value="Death Domain, Fas"/>
    <property type="match status" value="1"/>
</dbReference>
<dbReference type="EMBL" id="KQ419790">
    <property type="protein sequence ID" value="KOF82352.1"/>
    <property type="molecule type" value="Genomic_DNA"/>
</dbReference>
<dbReference type="GO" id="GO:0005634">
    <property type="term" value="C:nucleus"/>
    <property type="evidence" value="ECO:0007669"/>
    <property type="project" value="TreeGrafter"/>
</dbReference>
<dbReference type="PROSITE" id="PS50297">
    <property type="entry name" value="ANK_REP_REGION"/>
    <property type="match status" value="4"/>
</dbReference>
<evidence type="ECO:0000313" key="9">
    <source>
        <dbReference type="EMBL" id="KOF82354.1"/>
    </source>
</evidence>
<dbReference type="Pfam" id="PF13920">
    <property type="entry name" value="zf-C3HC4_3"/>
    <property type="match status" value="1"/>
</dbReference>
<evidence type="ECO:0000256" key="5">
    <source>
        <dbReference type="PROSITE-ProRule" id="PRU00023"/>
    </source>
</evidence>
<evidence type="ECO:0008006" key="10">
    <source>
        <dbReference type="Google" id="ProtNLM"/>
    </source>
</evidence>
<evidence type="ECO:0000259" key="7">
    <source>
        <dbReference type="PROSITE" id="PS50017"/>
    </source>
</evidence>
<dbReference type="KEGG" id="obi:106873773"/>
<evidence type="ECO:0000259" key="8">
    <source>
        <dbReference type="PROSITE" id="PS50089"/>
    </source>
</evidence>
<dbReference type="SMART" id="SM00248">
    <property type="entry name" value="ANK"/>
    <property type="match status" value="6"/>
</dbReference>
<dbReference type="InterPro" id="IPR050663">
    <property type="entry name" value="Ankyrin-SOCS_Box"/>
</dbReference>
<dbReference type="SUPFAM" id="SSF48403">
    <property type="entry name" value="Ankyrin repeat"/>
    <property type="match status" value="1"/>
</dbReference>
<evidence type="ECO:0000256" key="4">
    <source>
        <dbReference type="ARBA" id="ARBA00023043"/>
    </source>
</evidence>
<sequence length="563" mass="63226">MFLWRSISSWYFQGKIQIHDVIGKIKNSDINYMKKFIEDHPDKVNQIDADGKTCLMAACYQFNTHLTNLLIDAGAELNMRDKDSKTALHHAVLVCNLPAVMILISRGSDVNGKDRDDLTPLHLAALKGKEWKEVVAALLQAKGQSVNVNQRDIIGQTPLHYACSRGDTKTVHLLLNHTDISVNMVDNYGATPLDIAVREQHYDVVTLMLSQVSVKMEMNYMKMTPFLLAVSRGHLGMIHKLIARGAEVNARNNEGNNCLHLAVKKEVFHSEEEPLIILNECCTELKLRNENRLSGVVVASYLALQGADFYCKNKNGIAPLDLIKNAKLNIKVMTLFPPQCRWCQEKKASVTLHPCQHILVCENCCSEMTFKRCPMCRQSVLRKSGFESPMFEEKEVQTVSDAVMRPKSVTKQVQTVASTSEKASKMKEKGVQTVAEAAVRPKSVTKQVQTVASTSEKTLMMEDKQVWTVTEAVESRKLEEKDLLRVAKRLGSDWWQVGVFLGIEITELEIDDGSNNTVKQGYNMLYEWFTSCDPQTRILETLSAALEEAECLTALECLSLVAE</sequence>
<dbReference type="EMBL" id="KQ419790">
    <property type="protein sequence ID" value="KOF82354.1"/>
    <property type="molecule type" value="Genomic_DNA"/>
</dbReference>
<dbReference type="Pfam" id="PF13637">
    <property type="entry name" value="Ank_4"/>
    <property type="match status" value="1"/>
</dbReference>
<dbReference type="EMBL" id="KQ419790">
    <property type="protein sequence ID" value="KOF82349.1"/>
    <property type="molecule type" value="Genomic_DNA"/>
</dbReference>
<feature type="repeat" description="ANK" evidence="5">
    <location>
        <begin position="50"/>
        <end position="82"/>
    </location>
</feature>
<keyword evidence="4 5" id="KW-0040">ANK repeat</keyword>
<feature type="repeat" description="ANK" evidence="5">
    <location>
        <begin position="221"/>
        <end position="253"/>
    </location>
</feature>
<evidence type="ECO:0000256" key="3">
    <source>
        <dbReference type="ARBA" id="ARBA00022833"/>
    </source>
</evidence>
<dbReference type="InterPro" id="IPR000488">
    <property type="entry name" value="Death_dom"/>
</dbReference>
<proteinExistence type="predicted"/>
<dbReference type="GO" id="GO:0008270">
    <property type="term" value="F:zinc ion binding"/>
    <property type="evidence" value="ECO:0007669"/>
    <property type="project" value="UniProtKB-KW"/>
</dbReference>
<keyword evidence="2 6" id="KW-0863">Zinc-finger</keyword>
<keyword evidence="2 6" id="KW-0479">Metal-binding</keyword>
<dbReference type="InterPro" id="IPR001841">
    <property type="entry name" value="Znf_RING"/>
</dbReference>
<dbReference type="AlphaFoldDB" id="A0A0L8GZT7"/>
<dbReference type="GO" id="GO:0000976">
    <property type="term" value="F:transcription cis-regulatory region binding"/>
    <property type="evidence" value="ECO:0007669"/>
    <property type="project" value="TreeGrafter"/>
</dbReference>
<evidence type="ECO:0000256" key="1">
    <source>
        <dbReference type="ARBA" id="ARBA00022737"/>
    </source>
</evidence>